<comment type="caution">
    <text evidence="12">The sequence shown here is derived from an EMBL/GenBank/DDBJ whole genome shotgun (WGS) entry which is preliminary data.</text>
</comment>
<dbReference type="InterPro" id="IPR036852">
    <property type="entry name" value="Peptidase_S8/S53_dom_sf"/>
</dbReference>
<evidence type="ECO:0000256" key="9">
    <source>
        <dbReference type="PROSITE-ProRule" id="PRU01032"/>
    </source>
</evidence>
<sequence>LLVTRALCCLAVTPSTSVHRRASLQNGQWSRGPRADPETIVPVHILFAENGVAEASTELLALSDPESPSFGKYWSPQSVTDAFSLAESDIAIILEWVKQSTGLPPSALLLPPCKCRLDFNTTVGQLETLLETKYFVYTHGASGKTSLVCDNYRLPDHLLPLIDFITPSVFPFREPHPVEPLTNLDSTEVQLPSLSKRQQALDCSQFTTPQCLREWYRIPSRGANYTLHPNNTFGVFQPSWMSWIAQDMDNFFSFLEPHLVGQRPQMQSIAGGYYNPTFWDQIFSLEPNLDFQYTMSLVWPQTVTNIQVGDEYLSGNLNTMLAAYDEYYCNKLDPSIDPQYPNTIAEGEGYQHFDCGSHTPPKVISISYAWAEADFPEEYLRRQCNEYLKLGLQGVTVVASTGDEGTAGRHSLCPDPSSKEKRPFHISFPASCPWVTAVGGTFKKPSSSPDGKPDNNTRKGSKQALETVYNRLPAGHTTNTSSTGGFSTVFSTPRYQSHATNKYLKSERHHLANLSDLFNPKGRAVPDVSALAGDYLV</sequence>
<reference evidence="12" key="1">
    <citation type="journal article" date="2023" name="Mol. Phylogenet. Evol.">
        <title>Genome-scale phylogeny and comparative genomics of the fungal order Sordariales.</title>
        <authorList>
            <person name="Hensen N."/>
            <person name="Bonometti L."/>
            <person name="Westerberg I."/>
            <person name="Brannstrom I.O."/>
            <person name="Guillou S."/>
            <person name="Cros-Aarteil S."/>
            <person name="Calhoun S."/>
            <person name="Haridas S."/>
            <person name="Kuo A."/>
            <person name="Mondo S."/>
            <person name="Pangilinan J."/>
            <person name="Riley R."/>
            <person name="LaButti K."/>
            <person name="Andreopoulos B."/>
            <person name="Lipzen A."/>
            <person name="Chen C."/>
            <person name="Yan M."/>
            <person name="Daum C."/>
            <person name="Ng V."/>
            <person name="Clum A."/>
            <person name="Steindorff A."/>
            <person name="Ohm R.A."/>
            <person name="Martin F."/>
            <person name="Silar P."/>
            <person name="Natvig D.O."/>
            <person name="Lalanne C."/>
            <person name="Gautier V."/>
            <person name="Ament-Velasquez S.L."/>
            <person name="Kruys A."/>
            <person name="Hutchinson M.I."/>
            <person name="Powell A.J."/>
            <person name="Barry K."/>
            <person name="Miller A.N."/>
            <person name="Grigoriev I.V."/>
            <person name="Debuchy R."/>
            <person name="Gladieux P."/>
            <person name="Hiltunen Thoren M."/>
            <person name="Johannesson H."/>
        </authorList>
    </citation>
    <scope>NUCLEOTIDE SEQUENCE</scope>
    <source>
        <strain evidence="12">PSN243</strain>
    </source>
</reference>
<dbReference type="CDD" id="cd11377">
    <property type="entry name" value="Pro-peptidase_S53"/>
    <property type="match status" value="1"/>
</dbReference>
<dbReference type="SUPFAM" id="SSF54897">
    <property type="entry name" value="Protease propeptides/inhibitors"/>
    <property type="match status" value="1"/>
</dbReference>
<evidence type="ECO:0000256" key="3">
    <source>
        <dbReference type="ARBA" id="ARBA00022670"/>
    </source>
</evidence>
<comment type="subcellular location">
    <subcellularLocation>
        <location evidence="2">Secreted</location>
        <location evidence="2">Extracellular space</location>
    </subcellularLocation>
</comment>
<evidence type="ECO:0000256" key="8">
    <source>
        <dbReference type="ARBA" id="ARBA00023145"/>
    </source>
</evidence>
<evidence type="ECO:0000256" key="5">
    <source>
        <dbReference type="ARBA" id="ARBA00022801"/>
    </source>
</evidence>
<dbReference type="PROSITE" id="PS51695">
    <property type="entry name" value="SEDOLISIN"/>
    <property type="match status" value="1"/>
</dbReference>
<dbReference type="GO" id="GO:0008240">
    <property type="term" value="F:tripeptidyl-peptidase activity"/>
    <property type="evidence" value="ECO:0007669"/>
    <property type="project" value="TreeGrafter"/>
</dbReference>
<evidence type="ECO:0000256" key="6">
    <source>
        <dbReference type="ARBA" id="ARBA00022825"/>
    </source>
</evidence>
<keyword evidence="8" id="KW-0865">Zymogen</keyword>
<dbReference type="GO" id="GO:0004252">
    <property type="term" value="F:serine-type endopeptidase activity"/>
    <property type="evidence" value="ECO:0007669"/>
    <property type="project" value="InterPro"/>
</dbReference>
<keyword evidence="5" id="KW-0378">Hydrolase</keyword>
<reference evidence="12" key="2">
    <citation type="submission" date="2023-05" db="EMBL/GenBank/DDBJ databases">
        <authorList>
            <consortium name="Lawrence Berkeley National Laboratory"/>
            <person name="Steindorff A."/>
            <person name="Hensen N."/>
            <person name="Bonometti L."/>
            <person name="Westerberg I."/>
            <person name="Brannstrom I.O."/>
            <person name="Guillou S."/>
            <person name="Cros-Aarteil S."/>
            <person name="Calhoun S."/>
            <person name="Haridas S."/>
            <person name="Kuo A."/>
            <person name="Mondo S."/>
            <person name="Pangilinan J."/>
            <person name="Riley R."/>
            <person name="Labutti K."/>
            <person name="Andreopoulos B."/>
            <person name="Lipzen A."/>
            <person name="Chen C."/>
            <person name="Yanf M."/>
            <person name="Daum C."/>
            <person name="Ng V."/>
            <person name="Clum A."/>
            <person name="Ohm R."/>
            <person name="Martin F."/>
            <person name="Silar P."/>
            <person name="Natvig D."/>
            <person name="Lalanne C."/>
            <person name="Gautier V."/>
            <person name="Ament-Velasquez S.L."/>
            <person name="Kruys A."/>
            <person name="Hutchinson M.I."/>
            <person name="Powell A.J."/>
            <person name="Barry K."/>
            <person name="Miller A.N."/>
            <person name="Grigoriev I.V."/>
            <person name="Debuchy R."/>
            <person name="Gladieux P."/>
            <person name="Thoren M.H."/>
            <person name="Johannesson H."/>
        </authorList>
    </citation>
    <scope>NUCLEOTIDE SEQUENCE</scope>
    <source>
        <strain evidence="12">PSN243</strain>
    </source>
</reference>
<evidence type="ECO:0000259" key="11">
    <source>
        <dbReference type="PROSITE" id="PS51695"/>
    </source>
</evidence>
<comment type="caution">
    <text evidence="9">Lacks conserved residue(s) required for the propagation of feature annotation.</text>
</comment>
<dbReference type="GO" id="GO:0006508">
    <property type="term" value="P:proteolysis"/>
    <property type="evidence" value="ECO:0007669"/>
    <property type="project" value="UniProtKB-KW"/>
</dbReference>
<evidence type="ECO:0000256" key="10">
    <source>
        <dbReference type="SAM" id="MobiDB-lite"/>
    </source>
</evidence>
<keyword evidence="7" id="KW-0106">Calcium</keyword>
<dbReference type="InterPro" id="IPR030400">
    <property type="entry name" value="Sedolisin_dom"/>
</dbReference>
<dbReference type="PANTHER" id="PTHR14218:SF19">
    <property type="entry name" value="SERINE PROTEASE AORO, PUTATIVE (AFU_ORTHOLOGUE AFUA_6G10250)-RELATED"/>
    <property type="match status" value="1"/>
</dbReference>
<evidence type="ECO:0000256" key="7">
    <source>
        <dbReference type="ARBA" id="ARBA00022837"/>
    </source>
</evidence>
<evidence type="ECO:0000313" key="13">
    <source>
        <dbReference type="Proteomes" id="UP001321760"/>
    </source>
</evidence>
<keyword evidence="6" id="KW-0720">Serine protease</keyword>
<feature type="non-terminal residue" evidence="12">
    <location>
        <position position="537"/>
    </location>
</feature>
<dbReference type="Gene3D" id="3.40.50.200">
    <property type="entry name" value="Peptidase S8/S53 domain"/>
    <property type="match status" value="1"/>
</dbReference>
<accession>A0AAV9GWG8</accession>
<feature type="region of interest" description="Disordered" evidence="10">
    <location>
        <begin position="443"/>
        <end position="462"/>
    </location>
</feature>
<evidence type="ECO:0000256" key="4">
    <source>
        <dbReference type="ARBA" id="ARBA00022723"/>
    </source>
</evidence>
<keyword evidence="4" id="KW-0479">Metal-binding</keyword>
<name>A0AAV9GWG8_9PEZI</name>
<evidence type="ECO:0000256" key="2">
    <source>
        <dbReference type="ARBA" id="ARBA00004239"/>
    </source>
</evidence>
<comment type="cofactor">
    <cofactor evidence="1">
        <name>Ca(2+)</name>
        <dbReference type="ChEBI" id="CHEBI:29108"/>
    </cofactor>
</comment>
<dbReference type="InterPro" id="IPR050819">
    <property type="entry name" value="Tripeptidyl-peptidase_I"/>
</dbReference>
<dbReference type="InterPro" id="IPR015366">
    <property type="entry name" value="S53_propep"/>
</dbReference>
<feature type="domain" description="Peptidase S53" evidence="11">
    <location>
        <begin position="206"/>
        <end position="537"/>
    </location>
</feature>
<organism evidence="12 13">
    <name type="scientific">Podospora aff. communis PSN243</name>
    <dbReference type="NCBI Taxonomy" id="3040156"/>
    <lineage>
        <taxon>Eukaryota</taxon>
        <taxon>Fungi</taxon>
        <taxon>Dikarya</taxon>
        <taxon>Ascomycota</taxon>
        <taxon>Pezizomycotina</taxon>
        <taxon>Sordariomycetes</taxon>
        <taxon>Sordariomycetidae</taxon>
        <taxon>Sordariales</taxon>
        <taxon>Podosporaceae</taxon>
        <taxon>Podospora</taxon>
    </lineage>
</organism>
<dbReference type="GO" id="GO:0005576">
    <property type="term" value="C:extracellular region"/>
    <property type="evidence" value="ECO:0007669"/>
    <property type="project" value="UniProtKB-SubCell"/>
</dbReference>
<dbReference type="EMBL" id="MU865930">
    <property type="protein sequence ID" value="KAK4450906.1"/>
    <property type="molecule type" value="Genomic_DNA"/>
</dbReference>
<dbReference type="SMART" id="SM00944">
    <property type="entry name" value="Pro-kuma_activ"/>
    <property type="match status" value="1"/>
</dbReference>
<proteinExistence type="predicted"/>
<protein>
    <submittedName>
        <fullName evidence="12">Peptidase S8/S53 domain-containing protein</fullName>
    </submittedName>
</protein>
<feature type="non-terminal residue" evidence="12">
    <location>
        <position position="1"/>
    </location>
</feature>
<dbReference type="SUPFAM" id="SSF52743">
    <property type="entry name" value="Subtilisin-like"/>
    <property type="match status" value="1"/>
</dbReference>
<dbReference type="AlphaFoldDB" id="A0AAV9GWG8"/>
<dbReference type="PANTHER" id="PTHR14218">
    <property type="entry name" value="PROTEASE S8 TRIPEPTIDYL PEPTIDASE I CLN2"/>
    <property type="match status" value="1"/>
</dbReference>
<gene>
    <name evidence="12" type="ORF">QBC34DRAFT_274865</name>
</gene>
<dbReference type="Pfam" id="PF09286">
    <property type="entry name" value="Pro-kuma_activ"/>
    <property type="match status" value="1"/>
</dbReference>
<evidence type="ECO:0000313" key="12">
    <source>
        <dbReference type="EMBL" id="KAK4450906.1"/>
    </source>
</evidence>
<dbReference type="CDD" id="cd04056">
    <property type="entry name" value="Peptidases_S53"/>
    <property type="match status" value="1"/>
</dbReference>
<keyword evidence="13" id="KW-1185">Reference proteome</keyword>
<dbReference type="Proteomes" id="UP001321760">
    <property type="component" value="Unassembled WGS sequence"/>
</dbReference>
<evidence type="ECO:0000256" key="1">
    <source>
        <dbReference type="ARBA" id="ARBA00001913"/>
    </source>
</evidence>
<keyword evidence="3" id="KW-0645">Protease</keyword>
<dbReference type="GO" id="GO:0046872">
    <property type="term" value="F:metal ion binding"/>
    <property type="evidence" value="ECO:0007669"/>
    <property type="project" value="UniProtKB-KW"/>
</dbReference>